<dbReference type="AlphaFoldDB" id="A0A164PR23"/>
<name>A0A164PR23_9AGAM</name>
<keyword evidence="2" id="KW-1185">Reference proteome</keyword>
<evidence type="ECO:0000313" key="2">
    <source>
        <dbReference type="Proteomes" id="UP000076722"/>
    </source>
</evidence>
<sequence>MGGFYSTKVSENEWPPFHHSINEVALAADGIQFLTSSSSSIVPSQETSTASQDREPKANLLRRPLRRCLYETAIVDEFIVDPERSRVMDHQHQIIDAGAELESRICSYLEFWAKTKIDHLPRLMQPNLQAFEKALLVHLDLRFAKEEFCSSHVERSVYQLGNEDPDGARRILQAWLKDPRNTREGWIVPLNWKLHMMEWSGVRLSSLEKIVETNFIRRYLALFWPNVSAAVCLDEGNDI</sequence>
<dbReference type="EMBL" id="KV419431">
    <property type="protein sequence ID" value="KZS88957.1"/>
    <property type="molecule type" value="Genomic_DNA"/>
</dbReference>
<accession>A0A164PR23</accession>
<protein>
    <submittedName>
        <fullName evidence="1">Uncharacterized protein</fullName>
    </submittedName>
</protein>
<evidence type="ECO:0000313" key="1">
    <source>
        <dbReference type="EMBL" id="KZS88957.1"/>
    </source>
</evidence>
<dbReference type="Proteomes" id="UP000076722">
    <property type="component" value="Unassembled WGS sequence"/>
</dbReference>
<reference evidence="1 2" key="1">
    <citation type="journal article" date="2016" name="Mol. Biol. Evol.">
        <title>Comparative Genomics of Early-Diverging Mushroom-Forming Fungi Provides Insights into the Origins of Lignocellulose Decay Capabilities.</title>
        <authorList>
            <person name="Nagy L.G."/>
            <person name="Riley R."/>
            <person name="Tritt A."/>
            <person name="Adam C."/>
            <person name="Daum C."/>
            <person name="Floudas D."/>
            <person name="Sun H."/>
            <person name="Yadav J.S."/>
            <person name="Pangilinan J."/>
            <person name="Larsson K.H."/>
            <person name="Matsuura K."/>
            <person name="Barry K."/>
            <person name="Labutti K."/>
            <person name="Kuo R."/>
            <person name="Ohm R.A."/>
            <person name="Bhattacharya S.S."/>
            <person name="Shirouzu T."/>
            <person name="Yoshinaga Y."/>
            <person name="Martin F.M."/>
            <person name="Grigoriev I.V."/>
            <person name="Hibbett D.S."/>
        </authorList>
    </citation>
    <scope>NUCLEOTIDE SEQUENCE [LARGE SCALE GENOMIC DNA]</scope>
    <source>
        <strain evidence="1 2">HHB9708</strain>
    </source>
</reference>
<proteinExistence type="predicted"/>
<gene>
    <name evidence="1" type="ORF">SISNIDRAFT_469664</name>
</gene>
<organism evidence="1 2">
    <name type="scientific">Sistotremastrum niveocremeum HHB9708</name>
    <dbReference type="NCBI Taxonomy" id="1314777"/>
    <lineage>
        <taxon>Eukaryota</taxon>
        <taxon>Fungi</taxon>
        <taxon>Dikarya</taxon>
        <taxon>Basidiomycota</taxon>
        <taxon>Agaricomycotina</taxon>
        <taxon>Agaricomycetes</taxon>
        <taxon>Sistotremastrales</taxon>
        <taxon>Sistotremastraceae</taxon>
        <taxon>Sertulicium</taxon>
        <taxon>Sertulicium niveocremeum</taxon>
    </lineage>
</organism>